<protein>
    <submittedName>
        <fullName evidence="1">Uncharacterized protein</fullName>
    </submittedName>
</protein>
<evidence type="ECO:0000313" key="1">
    <source>
        <dbReference type="EMBL" id="GAW26783.1"/>
    </source>
</evidence>
<dbReference type="Proteomes" id="UP000054516">
    <property type="component" value="Unassembled WGS sequence"/>
</dbReference>
<proteinExistence type="predicted"/>
<keyword evidence="2" id="KW-1185">Reference proteome</keyword>
<accession>A0A1S8A9T4</accession>
<gene>
    <name evidence="1" type="ORF">SAMD00023353_4900330</name>
</gene>
<evidence type="ECO:0000313" key="2">
    <source>
        <dbReference type="Proteomes" id="UP000054516"/>
    </source>
</evidence>
<dbReference type="EMBL" id="DF977494">
    <property type="protein sequence ID" value="GAW26783.1"/>
    <property type="molecule type" value="Genomic_DNA"/>
</dbReference>
<organism evidence="1">
    <name type="scientific">Rosellinia necatrix</name>
    <name type="common">White root-rot fungus</name>
    <dbReference type="NCBI Taxonomy" id="77044"/>
    <lineage>
        <taxon>Eukaryota</taxon>
        <taxon>Fungi</taxon>
        <taxon>Dikarya</taxon>
        <taxon>Ascomycota</taxon>
        <taxon>Pezizomycotina</taxon>
        <taxon>Sordariomycetes</taxon>
        <taxon>Xylariomycetidae</taxon>
        <taxon>Xylariales</taxon>
        <taxon>Xylariaceae</taxon>
        <taxon>Rosellinia</taxon>
    </lineage>
</organism>
<sequence length="64" mass="6876">MSDKASFGLGGVYLLRPAVGSGVGLTNRMKDQTVLLANARQRDLSPASHLRWTADNNTRDSCAN</sequence>
<name>A0A1S8A9T4_ROSNE</name>
<dbReference type="AlphaFoldDB" id="A0A1S8A9T4"/>
<reference evidence="1" key="1">
    <citation type="submission" date="2016-03" db="EMBL/GenBank/DDBJ databases">
        <title>Draft genome sequence of Rosellinia necatrix.</title>
        <authorList>
            <person name="Kanematsu S."/>
        </authorList>
    </citation>
    <scope>NUCLEOTIDE SEQUENCE [LARGE SCALE GENOMIC DNA]</scope>
    <source>
        <strain evidence="1">W97</strain>
    </source>
</reference>